<dbReference type="InterPro" id="IPR036388">
    <property type="entry name" value="WH-like_DNA-bd_sf"/>
</dbReference>
<dbReference type="InterPro" id="IPR013324">
    <property type="entry name" value="RNA_pol_sigma_r3/r4-like"/>
</dbReference>
<dbReference type="InterPro" id="IPR013249">
    <property type="entry name" value="RNA_pol_sigma70_r4_t2"/>
</dbReference>
<dbReference type="Gene3D" id="1.10.10.10">
    <property type="entry name" value="Winged helix-like DNA-binding domain superfamily/Winged helix DNA-binding domain"/>
    <property type="match status" value="1"/>
</dbReference>
<comment type="caution">
    <text evidence="2">The sequence shown here is derived from an EMBL/GenBank/DDBJ whole genome shotgun (WGS) entry which is preliminary data.</text>
</comment>
<dbReference type="RefSeq" id="WP_377763358.1">
    <property type="nucleotide sequence ID" value="NZ_JBHRXY010000021.1"/>
</dbReference>
<evidence type="ECO:0000259" key="1">
    <source>
        <dbReference type="Pfam" id="PF08281"/>
    </source>
</evidence>
<dbReference type="SUPFAM" id="SSF88659">
    <property type="entry name" value="Sigma3 and sigma4 domains of RNA polymerase sigma factors"/>
    <property type="match status" value="1"/>
</dbReference>
<protein>
    <submittedName>
        <fullName evidence="2">Sigma factor-like helix-turn-helix DNA-binding protein</fullName>
    </submittedName>
</protein>
<dbReference type="Pfam" id="PF08281">
    <property type="entry name" value="Sigma70_r4_2"/>
    <property type="match status" value="1"/>
</dbReference>
<evidence type="ECO:0000313" key="3">
    <source>
        <dbReference type="Proteomes" id="UP001595539"/>
    </source>
</evidence>
<organism evidence="2 3">
    <name type="scientific">Paracoccus angustae</name>
    <dbReference type="NCBI Taxonomy" id="1671480"/>
    <lineage>
        <taxon>Bacteria</taxon>
        <taxon>Pseudomonadati</taxon>
        <taxon>Pseudomonadota</taxon>
        <taxon>Alphaproteobacteria</taxon>
        <taxon>Rhodobacterales</taxon>
        <taxon>Paracoccaceae</taxon>
        <taxon>Paracoccus</taxon>
    </lineage>
</organism>
<name>A0ABV7U8I6_9RHOB</name>
<reference evidence="3" key="1">
    <citation type="journal article" date="2019" name="Int. J. Syst. Evol. Microbiol.">
        <title>The Global Catalogue of Microorganisms (GCM) 10K type strain sequencing project: providing services to taxonomists for standard genome sequencing and annotation.</title>
        <authorList>
            <consortium name="The Broad Institute Genomics Platform"/>
            <consortium name="The Broad Institute Genome Sequencing Center for Infectious Disease"/>
            <person name="Wu L."/>
            <person name="Ma J."/>
        </authorList>
    </citation>
    <scope>NUCLEOTIDE SEQUENCE [LARGE SCALE GENOMIC DNA]</scope>
    <source>
        <strain evidence="3">KCTC 42473</strain>
    </source>
</reference>
<evidence type="ECO:0000313" key="2">
    <source>
        <dbReference type="EMBL" id="MFC3631184.1"/>
    </source>
</evidence>
<gene>
    <name evidence="2" type="ORF">ACFOM8_17210</name>
</gene>
<sequence length="43" mass="4598">MLISVLGESYVGAADIMNCDIGTIKSRVSRARGILRGMLAPDF</sequence>
<accession>A0ABV7U8I6</accession>
<proteinExistence type="predicted"/>
<feature type="domain" description="RNA polymerase sigma factor 70 region 4 type 2" evidence="1">
    <location>
        <begin position="2"/>
        <end position="32"/>
    </location>
</feature>
<dbReference type="EMBL" id="JBHRXY010000021">
    <property type="protein sequence ID" value="MFC3631184.1"/>
    <property type="molecule type" value="Genomic_DNA"/>
</dbReference>
<dbReference type="Proteomes" id="UP001595539">
    <property type="component" value="Unassembled WGS sequence"/>
</dbReference>
<keyword evidence="3" id="KW-1185">Reference proteome</keyword>